<dbReference type="SUPFAM" id="SSF55874">
    <property type="entry name" value="ATPase domain of HSP90 chaperone/DNA topoisomerase II/histidine kinase"/>
    <property type="match status" value="1"/>
</dbReference>
<evidence type="ECO:0000256" key="8">
    <source>
        <dbReference type="SAM" id="Phobius"/>
    </source>
</evidence>
<dbReference type="SMART" id="SM00387">
    <property type="entry name" value="HATPase_c"/>
    <property type="match status" value="1"/>
</dbReference>
<keyword evidence="4" id="KW-0597">Phosphoprotein</keyword>
<feature type="transmembrane region" description="Helical" evidence="8">
    <location>
        <begin position="9"/>
        <end position="31"/>
    </location>
</feature>
<reference evidence="10" key="1">
    <citation type="submission" date="2020-10" db="EMBL/GenBank/DDBJ databases">
        <authorList>
            <person name="Gilroy R."/>
        </authorList>
    </citation>
    <scope>NUCLEOTIDE SEQUENCE</scope>
    <source>
        <strain evidence="10">CHK123-3438</strain>
    </source>
</reference>
<keyword evidence="8" id="KW-1133">Transmembrane helix</keyword>
<dbReference type="PROSITE" id="PS50109">
    <property type="entry name" value="HIS_KIN"/>
    <property type="match status" value="1"/>
</dbReference>
<comment type="subcellular location">
    <subcellularLocation>
        <location evidence="2">Membrane</location>
    </subcellularLocation>
</comment>
<keyword evidence="8" id="KW-0812">Transmembrane</keyword>
<evidence type="ECO:0000259" key="9">
    <source>
        <dbReference type="PROSITE" id="PS50109"/>
    </source>
</evidence>
<dbReference type="GO" id="GO:0000155">
    <property type="term" value="F:phosphorelay sensor kinase activity"/>
    <property type="evidence" value="ECO:0007669"/>
    <property type="project" value="InterPro"/>
</dbReference>
<sequence length="430" mass="48944">MIKKLRIKLIAISMFSVILVLLVIMGCINLISYCHMVNEADNVLDFLAENNGSFPMIGEIFDFDAETDEMSPEMARTSRYFWVKVTENGDVLEVDVSEIAAVNQDTAAQYARQILESGRKRGFVDSYRFLVVDDNDADKGNAENRIQIIFLDCWRSLSNFQTFLFSCLWVSLLGLVAVLCLVFLLSGWMIRPVIESYKKQRQFITDAGHEIKTPLTIIDADADILEMELGENEWLQDIQKQVKRMTMLTNDLIYLSRMEEQQEQMQMIDFPFSDLVEEVVQSFQTLAKAQNKTFTSSIQPMLSLCGDERSLRQLLSVLLDNALKYSDEGGRISLTLEKQGQSLRLSVFNTTSQPVDRQHTERLFNRFYRGDQSRNSKIGGYGIGLSIAAAVTANHKGRISAATQDGKSLTITVMLPVRREKRMKRKQVDS</sequence>
<dbReference type="InterPro" id="IPR003594">
    <property type="entry name" value="HATPase_dom"/>
</dbReference>
<dbReference type="Pfam" id="PF02518">
    <property type="entry name" value="HATPase_c"/>
    <property type="match status" value="1"/>
</dbReference>
<comment type="catalytic activity">
    <reaction evidence="1">
        <text>ATP + protein L-histidine = ADP + protein N-phospho-L-histidine.</text>
        <dbReference type="EC" id="2.7.13.3"/>
    </reaction>
</comment>
<feature type="transmembrane region" description="Helical" evidence="8">
    <location>
        <begin position="163"/>
        <end position="190"/>
    </location>
</feature>
<keyword evidence="5" id="KW-0808">Transferase</keyword>
<evidence type="ECO:0000256" key="1">
    <source>
        <dbReference type="ARBA" id="ARBA00000085"/>
    </source>
</evidence>
<dbReference type="EC" id="2.7.13.3" evidence="3"/>
<evidence type="ECO:0000256" key="4">
    <source>
        <dbReference type="ARBA" id="ARBA00022553"/>
    </source>
</evidence>
<dbReference type="GO" id="GO:0005886">
    <property type="term" value="C:plasma membrane"/>
    <property type="evidence" value="ECO:0007669"/>
    <property type="project" value="TreeGrafter"/>
</dbReference>
<dbReference type="GO" id="GO:0004721">
    <property type="term" value="F:phosphoprotein phosphatase activity"/>
    <property type="evidence" value="ECO:0007669"/>
    <property type="project" value="TreeGrafter"/>
</dbReference>
<organism evidence="10 11">
    <name type="scientific">Candidatus Caccovicinus merdipullorum</name>
    <dbReference type="NCBI Taxonomy" id="2840724"/>
    <lineage>
        <taxon>Bacteria</taxon>
        <taxon>Bacillati</taxon>
        <taxon>Bacillota</taxon>
        <taxon>Clostridia</taxon>
        <taxon>Eubacteriales</taxon>
        <taxon>Candidatus Caccovicinus</taxon>
    </lineage>
</organism>
<comment type="caution">
    <text evidence="10">The sequence shown here is derived from an EMBL/GenBank/DDBJ whole genome shotgun (WGS) entry which is preliminary data.</text>
</comment>
<keyword evidence="6 10" id="KW-0418">Kinase</keyword>
<protein>
    <recommendedName>
        <fullName evidence="3">histidine kinase</fullName>
        <ecNumber evidence="3">2.7.13.3</ecNumber>
    </recommendedName>
</protein>
<evidence type="ECO:0000256" key="6">
    <source>
        <dbReference type="ARBA" id="ARBA00022777"/>
    </source>
</evidence>
<gene>
    <name evidence="10" type="ORF">IAB60_09290</name>
</gene>
<dbReference type="InterPro" id="IPR005467">
    <property type="entry name" value="His_kinase_dom"/>
</dbReference>
<evidence type="ECO:0000256" key="5">
    <source>
        <dbReference type="ARBA" id="ARBA00022679"/>
    </source>
</evidence>
<dbReference type="InterPro" id="IPR036890">
    <property type="entry name" value="HATPase_C_sf"/>
</dbReference>
<dbReference type="PROSITE" id="PS51257">
    <property type="entry name" value="PROKAR_LIPOPROTEIN"/>
    <property type="match status" value="1"/>
</dbReference>
<accession>A0A9D1KH52</accession>
<dbReference type="FunFam" id="3.30.565.10:FF:000006">
    <property type="entry name" value="Sensor histidine kinase WalK"/>
    <property type="match status" value="1"/>
</dbReference>
<evidence type="ECO:0000256" key="7">
    <source>
        <dbReference type="ARBA" id="ARBA00023012"/>
    </source>
</evidence>
<dbReference type="InterPro" id="IPR004358">
    <property type="entry name" value="Sig_transdc_His_kin-like_C"/>
</dbReference>
<dbReference type="Proteomes" id="UP000886860">
    <property type="component" value="Unassembled WGS sequence"/>
</dbReference>
<evidence type="ECO:0000313" key="10">
    <source>
        <dbReference type="EMBL" id="HIT42267.1"/>
    </source>
</evidence>
<name>A0A9D1KH52_9FIRM</name>
<evidence type="ECO:0000256" key="3">
    <source>
        <dbReference type="ARBA" id="ARBA00012438"/>
    </source>
</evidence>
<proteinExistence type="predicted"/>
<dbReference type="InterPro" id="IPR050351">
    <property type="entry name" value="BphY/WalK/GraS-like"/>
</dbReference>
<dbReference type="InterPro" id="IPR036097">
    <property type="entry name" value="HisK_dim/P_sf"/>
</dbReference>
<reference evidence="10" key="2">
    <citation type="journal article" date="2021" name="PeerJ">
        <title>Extensive microbial diversity within the chicken gut microbiome revealed by metagenomics and culture.</title>
        <authorList>
            <person name="Gilroy R."/>
            <person name="Ravi A."/>
            <person name="Getino M."/>
            <person name="Pursley I."/>
            <person name="Horton D.L."/>
            <person name="Alikhan N.F."/>
            <person name="Baker D."/>
            <person name="Gharbi K."/>
            <person name="Hall N."/>
            <person name="Watson M."/>
            <person name="Adriaenssens E.M."/>
            <person name="Foster-Nyarko E."/>
            <person name="Jarju S."/>
            <person name="Secka A."/>
            <person name="Antonio M."/>
            <person name="Oren A."/>
            <person name="Chaudhuri R.R."/>
            <person name="La Ragione R."/>
            <person name="Hildebrand F."/>
            <person name="Pallen M.J."/>
        </authorList>
    </citation>
    <scope>NUCLEOTIDE SEQUENCE</scope>
    <source>
        <strain evidence="10">CHK123-3438</strain>
    </source>
</reference>
<feature type="domain" description="Histidine kinase" evidence="9">
    <location>
        <begin position="206"/>
        <end position="419"/>
    </location>
</feature>
<dbReference type="CDD" id="cd00082">
    <property type="entry name" value="HisKA"/>
    <property type="match status" value="1"/>
</dbReference>
<dbReference type="PRINTS" id="PR00344">
    <property type="entry name" value="BCTRLSENSOR"/>
</dbReference>
<evidence type="ECO:0000256" key="2">
    <source>
        <dbReference type="ARBA" id="ARBA00004370"/>
    </source>
</evidence>
<dbReference type="GO" id="GO:0016036">
    <property type="term" value="P:cellular response to phosphate starvation"/>
    <property type="evidence" value="ECO:0007669"/>
    <property type="project" value="TreeGrafter"/>
</dbReference>
<keyword evidence="8" id="KW-0472">Membrane</keyword>
<keyword evidence="7" id="KW-0902">Two-component regulatory system</keyword>
<dbReference type="SUPFAM" id="SSF47384">
    <property type="entry name" value="Homodimeric domain of signal transducing histidine kinase"/>
    <property type="match status" value="1"/>
</dbReference>
<dbReference type="SMART" id="SM00388">
    <property type="entry name" value="HisKA"/>
    <property type="match status" value="1"/>
</dbReference>
<dbReference type="Gene3D" id="3.30.565.10">
    <property type="entry name" value="Histidine kinase-like ATPase, C-terminal domain"/>
    <property type="match status" value="1"/>
</dbReference>
<dbReference type="InterPro" id="IPR003661">
    <property type="entry name" value="HisK_dim/P_dom"/>
</dbReference>
<dbReference type="AlphaFoldDB" id="A0A9D1KH52"/>
<evidence type="ECO:0000313" key="11">
    <source>
        <dbReference type="Proteomes" id="UP000886860"/>
    </source>
</evidence>
<dbReference type="PANTHER" id="PTHR45453">
    <property type="entry name" value="PHOSPHATE REGULON SENSOR PROTEIN PHOR"/>
    <property type="match status" value="1"/>
</dbReference>
<dbReference type="Pfam" id="PF00512">
    <property type="entry name" value="HisKA"/>
    <property type="match status" value="1"/>
</dbReference>
<dbReference type="Gene3D" id="1.10.287.130">
    <property type="match status" value="1"/>
</dbReference>
<dbReference type="EMBL" id="DVKS01000159">
    <property type="protein sequence ID" value="HIT42267.1"/>
    <property type="molecule type" value="Genomic_DNA"/>
</dbReference>
<dbReference type="PANTHER" id="PTHR45453:SF1">
    <property type="entry name" value="PHOSPHATE REGULON SENSOR PROTEIN PHOR"/>
    <property type="match status" value="1"/>
</dbReference>